<evidence type="ECO:0000313" key="9">
    <source>
        <dbReference type="Proteomes" id="UP000194236"/>
    </source>
</evidence>
<comment type="caution">
    <text evidence="8">The sequence shown here is derived from an EMBL/GenBank/DDBJ whole genome shotgun (WGS) entry which is preliminary data.</text>
</comment>
<dbReference type="Pfam" id="PF00999">
    <property type="entry name" value="Na_H_Exchanger"/>
    <property type="match status" value="1"/>
</dbReference>
<organism evidence="8 9">
    <name type="scientific">Euroglyphus maynei</name>
    <name type="common">Mayne's house dust mite</name>
    <dbReference type="NCBI Taxonomy" id="6958"/>
    <lineage>
        <taxon>Eukaryota</taxon>
        <taxon>Metazoa</taxon>
        <taxon>Ecdysozoa</taxon>
        <taxon>Arthropoda</taxon>
        <taxon>Chelicerata</taxon>
        <taxon>Arachnida</taxon>
        <taxon>Acari</taxon>
        <taxon>Acariformes</taxon>
        <taxon>Sarcoptiformes</taxon>
        <taxon>Astigmata</taxon>
        <taxon>Psoroptidia</taxon>
        <taxon>Analgoidea</taxon>
        <taxon>Pyroglyphidae</taxon>
        <taxon>Pyroglyphinae</taxon>
        <taxon>Euroglyphus</taxon>
    </lineage>
</organism>
<dbReference type="AlphaFoldDB" id="A0A1Y3APV5"/>
<dbReference type="InterPro" id="IPR051843">
    <property type="entry name" value="CPA1_transporter"/>
</dbReference>
<protein>
    <recommendedName>
        <fullName evidence="7">Cation/H+ exchanger transmembrane domain-containing protein</fullName>
    </recommendedName>
</protein>
<keyword evidence="4 6" id="KW-1133">Transmembrane helix</keyword>
<feature type="transmembrane region" description="Helical" evidence="6">
    <location>
        <begin position="12"/>
        <end position="30"/>
    </location>
</feature>
<comment type="similarity">
    <text evidence="2">Belongs to the monovalent cation:proton antiporter 1 (CPA1) transporter (TC 2.A.36) family.</text>
</comment>
<dbReference type="Proteomes" id="UP000194236">
    <property type="component" value="Unassembled WGS sequence"/>
</dbReference>
<keyword evidence="3 6" id="KW-0812">Transmembrane</keyword>
<feature type="transmembrane region" description="Helical" evidence="6">
    <location>
        <begin position="135"/>
        <end position="160"/>
    </location>
</feature>
<evidence type="ECO:0000256" key="4">
    <source>
        <dbReference type="ARBA" id="ARBA00022989"/>
    </source>
</evidence>
<evidence type="ECO:0000256" key="6">
    <source>
        <dbReference type="SAM" id="Phobius"/>
    </source>
</evidence>
<feature type="transmembrane region" description="Helical" evidence="6">
    <location>
        <begin position="42"/>
        <end position="60"/>
    </location>
</feature>
<evidence type="ECO:0000256" key="1">
    <source>
        <dbReference type="ARBA" id="ARBA00004141"/>
    </source>
</evidence>
<reference evidence="8 9" key="1">
    <citation type="submission" date="2017-03" db="EMBL/GenBank/DDBJ databases">
        <title>Genome Survey of Euroglyphus maynei.</title>
        <authorList>
            <person name="Arlian L.G."/>
            <person name="Morgan M.S."/>
            <person name="Rider S.D."/>
        </authorList>
    </citation>
    <scope>NUCLEOTIDE SEQUENCE [LARGE SCALE GENOMIC DNA]</scope>
    <source>
        <strain evidence="8">Arlian Lab</strain>
        <tissue evidence="8">Whole body</tissue>
    </source>
</reference>
<dbReference type="GO" id="GO:1902600">
    <property type="term" value="P:proton transmembrane transport"/>
    <property type="evidence" value="ECO:0007669"/>
    <property type="project" value="InterPro"/>
</dbReference>
<dbReference type="PANTHER" id="PTHR31102">
    <property type="match status" value="1"/>
</dbReference>
<dbReference type="InterPro" id="IPR006153">
    <property type="entry name" value="Cation/H_exchanger_TM"/>
</dbReference>
<dbReference type="OrthoDB" id="423807at2759"/>
<evidence type="ECO:0000256" key="5">
    <source>
        <dbReference type="ARBA" id="ARBA00023136"/>
    </source>
</evidence>
<feature type="non-terminal residue" evidence="8">
    <location>
        <position position="206"/>
    </location>
</feature>
<proteinExistence type="inferred from homology"/>
<feature type="transmembrane region" description="Helical" evidence="6">
    <location>
        <begin position="180"/>
        <end position="199"/>
    </location>
</feature>
<dbReference type="PANTHER" id="PTHR31102:SF1">
    <property type="entry name" value="CATION_H+ EXCHANGER DOMAIN-CONTAINING PROTEIN"/>
    <property type="match status" value="1"/>
</dbReference>
<dbReference type="GO" id="GO:0015297">
    <property type="term" value="F:antiporter activity"/>
    <property type="evidence" value="ECO:0007669"/>
    <property type="project" value="InterPro"/>
</dbReference>
<evidence type="ECO:0000313" key="8">
    <source>
        <dbReference type="EMBL" id="OTF70470.1"/>
    </source>
</evidence>
<dbReference type="EMBL" id="MUJZ01065593">
    <property type="protein sequence ID" value="OTF70470.1"/>
    <property type="molecule type" value="Genomic_DNA"/>
</dbReference>
<name>A0A1Y3APV5_EURMA</name>
<dbReference type="GO" id="GO:0016020">
    <property type="term" value="C:membrane"/>
    <property type="evidence" value="ECO:0007669"/>
    <property type="project" value="UniProtKB-SubCell"/>
</dbReference>
<dbReference type="InterPro" id="IPR038770">
    <property type="entry name" value="Na+/solute_symporter_sf"/>
</dbReference>
<comment type="subcellular location">
    <subcellularLocation>
        <location evidence="1">Membrane</location>
        <topology evidence="1">Multi-pass membrane protein</topology>
    </subcellularLocation>
</comment>
<feature type="transmembrane region" description="Helical" evidence="6">
    <location>
        <begin position="100"/>
        <end position="123"/>
    </location>
</feature>
<keyword evidence="9" id="KW-1185">Reference proteome</keyword>
<keyword evidence="5 6" id="KW-0472">Membrane</keyword>
<sequence>MAHFIGKIAHIINLPSLLGMLAAGIIYGNLVEFELDKKLVSTIRSLALLIILLRAGLHLIPEYLRYLSFSAIRVIAIPFFAETFAVGACSILFFQFDFMWSLLIGFVLAAVSPAVVVPCMIRIQQSGLSEGKGIPTLNIAAASIDDVLSVTGFNIFLAFAIPTEKSSEMSTAMKLLQGPLQIVVGITYGLLMGFILWYLPESYDKC</sequence>
<evidence type="ECO:0000256" key="2">
    <source>
        <dbReference type="ARBA" id="ARBA00007367"/>
    </source>
</evidence>
<evidence type="ECO:0000259" key="7">
    <source>
        <dbReference type="Pfam" id="PF00999"/>
    </source>
</evidence>
<accession>A0A1Y3APV5</accession>
<gene>
    <name evidence="8" type="ORF">BLA29_008219</name>
</gene>
<feature type="transmembrane region" description="Helical" evidence="6">
    <location>
        <begin position="72"/>
        <end position="94"/>
    </location>
</feature>
<feature type="domain" description="Cation/H+ exchanger transmembrane" evidence="7">
    <location>
        <begin position="4"/>
        <end position="201"/>
    </location>
</feature>
<dbReference type="Gene3D" id="1.20.1530.20">
    <property type="match status" value="1"/>
</dbReference>
<evidence type="ECO:0000256" key="3">
    <source>
        <dbReference type="ARBA" id="ARBA00022692"/>
    </source>
</evidence>